<evidence type="ECO:0000313" key="3">
    <source>
        <dbReference type="Proteomes" id="UP000465609"/>
    </source>
</evidence>
<dbReference type="Proteomes" id="UP000465609">
    <property type="component" value="Chromosome"/>
</dbReference>
<gene>
    <name evidence="2" type="ORF">MAUB_04780</name>
</gene>
<feature type="transmembrane region" description="Helical" evidence="1">
    <location>
        <begin position="86"/>
        <end position="104"/>
    </location>
</feature>
<keyword evidence="3" id="KW-1185">Reference proteome</keyword>
<name>A0ABM7I7W2_9MYCO</name>
<protein>
    <recommendedName>
        <fullName evidence="4">Aminopeptidase</fullName>
    </recommendedName>
</protein>
<dbReference type="EMBL" id="AP022577">
    <property type="protein sequence ID" value="BBX82605.1"/>
    <property type="molecule type" value="Genomic_DNA"/>
</dbReference>
<proteinExistence type="predicted"/>
<evidence type="ECO:0008006" key="4">
    <source>
        <dbReference type="Google" id="ProtNLM"/>
    </source>
</evidence>
<evidence type="ECO:0000313" key="2">
    <source>
        <dbReference type="EMBL" id="BBX82605.1"/>
    </source>
</evidence>
<reference evidence="2 3" key="1">
    <citation type="journal article" date="2019" name="Emerg. Microbes Infect.">
        <title>Comprehensive subspecies identification of 175 nontuberculous mycobacteria species based on 7547 genomic profiles.</title>
        <authorList>
            <person name="Matsumoto Y."/>
            <person name="Kinjo T."/>
            <person name="Motooka D."/>
            <person name="Nabeya D."/>
            <person name="Jung N."/>
            <person name="Uechi K."/>
            <person name="Horii T."/>
            <person name="Iida T."/>
            <person name="Fujita J."/>
            <person name="Nakamura S."/>
        </authorList>
    </citation>
    <scope>NUCLEOTIDE SEQUENCE [LARGE SCALE GENOMIC DNA]</scope>
    <source>
        <strain evidence="2 3">JCM 15296</strain>
    </source>
</reference>
<keyword evidence="1" id="KW-1133">Transmembrane helix</keyword>
<accession>A0ABM7I7W2</accession>
<dbReference type="RefSeq" id="WP_138230700.1">
    <property type="nucleotide sequence ID" value="NZ_AP022577.1"/>
</dbReference>
<keyword evidence="1" id="KW-0812">Transmembrane</keyword>
<organism evidence="2 3">
    <name type="scientific">Mycolicibacterium aubagnense</name>
    <dbReference type="NCBI Taxonomy" id="319707"/>
    <lineage>
        <taxon>Bacteria</taxon>
        <taxon>Bacillati</taxon>
        <taxon>Actinomycetota</taxon>
        <taxon>Actinomycetes</taxon>
        <taxon>Mycobacteriales</taxon>
        <taxon>Mycobacteriaceae</taxon>
        <taxon>Mycolicibacterium</taxon>
    </lineage>
</organism>
<sequence length="119" mass="12239">MSVRRVILLGGAILLLAGVIGLLVPVSTSSSDGKDVGCGNALFQNLDQARSANASGVGGVPILNQIVPHTDYVAQCESELSNRRAWSIPVAILGIVIAASSLVAGRIPGIRGHDTAERK</sequence>
<evidence type="ECO:0000256" key="1">
    <source>
        <dbReference type="SAM" id="Phobius"/>
    </source>
</evidence>
<keyword evidence="1" id="KW-0472">Membrane</keyword>